<name>W2XSZ7_PHYNI</name>
<sequence>MKSHQKFLEGVTAGRCPEVTITGENTLVVREWGEVRDELNETGSGAETGALPGVCSQSGFGAQFQTVRDKTNADTCDMIDGLAEEGHMQLSPNGRALYSLIDELDPSSLPPAHVESAPEDVENGVHSESVSKSQSVAATQTAQGSAQNNFEKANGHNLPVKSASDNQPPPVRPQWTIPKTTKRTGRPKTAQD</sequence>
<comment type="caution">
    <text evidence="2">The sequence shown here is derived from an EMBL/GenBank/DDBJ whole genome shotgun (WGS) entry which is preliminary data.</text>
</comment>
<reference evidence="2 3" key="1">
    <citation type="submission" date="2013-11" db="EMBL/GenBank/DDBJ databases">
        <title>The Genome Sequence of Phytophthora parasitica CJ01A1.</title>
        <authorList>
            <consortium name="The Broad Institute Genomics Platform"/>
            <person name="Russ C."/>
            <person name="Tyler B."/>
            <person name="Panabieres F."/>
            <person name="Shan W."/>
            <person name="Tripathy S."/>
            <person name="Grunwald N."/>
            <person name="Machado M."/>
            <person name="Johnson C.S."/>
            <person name="Walker B."/>
            <person name="Young S.K."/>
            <person name="Zeng Q."/>
            <person name="Gargeya S."/>
            <person name="Fitzgerald M."/>
            <person name="Haas B."/>
            <person name="Abouelleil A."/>
            <person name="Allen A.W."/>
            <person name="Alvarado L."/>
            <person name="Arachchi H.M."/>
            <person name="Berlin A.M."/>
            <person name="Chapman S.B."/>
            <person name="Gainer-Dewar J."/>
            <person name="Goldberg J."/>
            <person name="Griggs A."/>
            <person name="Gujja S."/>
            <person name="Hansen M."/>
            <person name="Howarth C."/>
            <person name="Imamovic A."/>
            <person name="Ireland A."/>
            <person name="Larimer J."/>
            <person name="McCowan C."/>
            <person name="Murphy C."/>
            <person name="Pearson M."/>
            <person name="Poon T.W."/>
            <person name="Priest M."/>
            <person name="Roberts A."/>
            <person name="Saif S."/>
            <person name="Shea T."/>
            <person name="Sisk P."/>
            <person name="Sykes S."/>
            <person name="Wortman J."/>
            <person name="Nusbaum C."/>
            <person name="Birren B."/>
        </authorList>
    </citation>
    <scope>NUCLEOTIDE SEQUENCE [LARGE SCALE GENOMIC DNA]</scope>
    <source>
        <strain evidence="2 3">CJ01A1</strain>
    </source>
</reference>
<evidence type="ECO:0000313" key="2">
    <source>
        <dbReference type="EMBL" id="ETP25791.1"/>
    </source>
</evidence>
<gene>
    <name evidence="2" type="ORF">F441_01368</name>
</gene>
<organism evidence="2 3">
    <name type="scientific">Phytophthora nicotianae CJ01A1</name>
    <dbReference type="NCBI Taxonomy" id="1317063"/>
    <lineage>
        <taxon>Eukaryota</taxon>
        <taxon>Sar</taxon>
        <taxon>Stramenopiles</taxon>
        <taxon>Oomycota</taxon>
        <taxon>Peronosporomycetes</taxon>
        <taxon>Peronosporales</taxon>
        <taxon>Peronosporaceae</taxon>
        <taxon>Phytophthora</taxon>
    </lineage>
</organism>
<feature type="region of interest" description="Disordered" evidence="1">
    <location>
        <begin position="102"/>
        <end position="192"/>
    </location>
</feature>
<evidence type="ECO:0000256" key="1">
    <source>
        <dbReference type="SAM" id="MobiDB-lite"/>
    </source>
</evidence>
<proteinExistence type="predicted"/>
<feature type="compositionally biased region" description="Polar residues" evidence="1">
    <location>
        <begin position="126"/>
        <end position="151"/>
    </location>
</feature>
<dbReference type="AlphaFoldDB" id="W2XSZ7"/>
<protein>
    <submittedName>
        <fullName evidence="2">Uncharacterized protein</fullName>
    </submittedName>
</protein>
<dbReference type="Proteomes" id="UP000018958">
    <property type="component" value="Unassembled WGS sequence"/>
</dbReference>
<evidence type="ECO:0000313" key="3">
    <source>
        <dbReference type="Proteomes" id="UP000018958"/>
    </source>
</evidence>
<dbReference type="EMBL" id="ANIX01000273">
    <property type="protein sequence ID" value="ETP25791.1"/>
    <property type="molecule type" value="Genomic_DNA"/>
</dbReference>
<accession>W2XSZ7</accession>